<dbReference type="PROSITE" id="PS51085">
    <property type="entry name" value="2FE2S_FER_2"/>
    <property type="match status" value="1"/>
</dbReference>
<keyword evidence="5" id="KW-0411">Iron-sulfur</keyword>
<feature type="domain" description="2Fe-2S ferredoxin-type" evidence="7">
    <location>
        <begin position="2"/>
        <end position="100"/>
    </location>
</feature>
<dbReference type="GO" id="GO:0046872">
    <property type="term" value="F:metal ion binding"/>
    <property type="evidence" value="ECO:0007669"/>
    <property type="project" value="UniProtKB-KW"/>
</dbReference>
<keyword evidence="9" id="KW-1185">Reference proteome</keyword>
<dbReference type="PANTHER" id="PTHR23426:SF65">
    <property type="entry name" value="FERREDOXIN-2, MITOCHONDRIAL"/>
    <property type="match status" value="1"/>
</dbReference>
<evidence type="ECO:0000256" key="4">
    <source>
        <dbReference type="ARBA" id="ARBA00023004"/>
    </source>
</evidence>
<accession>A0A1H7RMD3</accession>
<gene>
    <name evidence="8" type="ORF">SAMN05444354_107102</name>
</gene>
<dbReference type="AlphaFoldDB" id="A0A1H7RMD3"/>
<dbReference type="OrthoDB" id="9793027at2"/>
<name>A0A1H7RMD3_STIAU</name>
<evidence type="ECO:0000256" key="5">
    <source>
        <dbReference type="ARBA" id="ARBA00023014"/>
    </source>
</evidence>
<dbReference type="InterPro" id="IPR012675">
    <property type="entry name" value="Beta-grasp_dom_sf"/>
</dbReference>
<dbReference type="PRINTS" id="PR00355">
    <property type="entry name" value="ADRENODOXIN"/>
</dbReference>
<evidence type="ECO:0000256" key="6">
    <source>
        <dbReference type="ARBA" id="ARBA00034078"/>
    </source>
</evidence>
<dbReference type="PANTHER" id="PTHR23426">
    <property type="entry name" value="FERREDOXIN/ADRENODOXIN"/>
    <property type="match status" value="1"/>
</dbReference>
<evidence type="ECO:0000256" key="3">
    <source>
        <dbReference type="ARBA" id="ARBA00022723"/>
    </source>
</evidence>
<dbReference type="InterPro" id="IPR001055">
    <property type="entry name" value="Adrenodoxin-like"/>
</dbReference>
<dbReference type="CDD" id="cd00207">
    <property type="entry name" value="fer2"/>
    <property type="match status" value="1"/>
</dbReference>
<reference evidence="9" key="1">
    <citation type="submission" date="2016-10" db="EMBL/GenBank/DDBJ databases">
        <authorList>
            <person name="Varghese N."/>
            <person name="Submissions S."/>
        </authorList>
    </citation>
    <scope>NUCLEOTIDE SEQUENCE [LARGE SCALE GENOMIC DNA]</scope>
    <source>
        <strain evidence="9">DSM 17044</strain>
    </source>
</reference>
<proteinExistence type="inferred from homology"/>
<comment type="similarity">
    <text evidence="1">Belongs to the adrenodoxin/putidaredoxin family.</text>
</comment>
<dbReference type="GO" id="GO:0009055">
    <property type="term" value="F:electron transfer activity"/>
    <property type="evidence" value="ECO:0007669"/>
    <property type="project" value="TreeGrafter"/>
</dbReference>
<organism evidence="8 9">
    <name type="scientific">Stigmatella aurantiaca</name>
    <dbReference type="NCBI Taxonomy" id="41"/>
    <lineage>
        <taxon>Bacteria</taxon>
        <taxon>Pseudomonadati</taxon>
        <taxon>Myxococcota</taxon>
        <taxon>Myxococcia</taxon>
        <taxon>Myxococcales</taxon>
        <taxon>Cystobacterineae</taxon>
        <taxon>Archangiaceae</taxon>
        <taxon>Stigmatella</taxon>
    </lineage>
</organism>
<keyword evidence="2" id="KW-0001">2Fe-2S</keyword>
<keyword evidence="4" id="KW-0408">Iron</keyword>
<dbReference type="Gene3D" id="3.10.20.30">
    <property type="match status" value="1"/>
</dbReference>
<dbReference type="InterPro" id="IPR036010">
    <property type="entry name" value="2Fe-2S_ferredoxin-like_sf"/>
</dbReference>
<dbReference type="GO" id="GO:0140647">
    <property type="term" value="P:P450-containing electron transport chain"/>
    <property type="evidence" value="ECO:0007669"/>
    <property type="project" value="InterPro"/>
</dbReference>
<evidence type="ECO:0000313" key="8">
    <source>
        <dbReference type="EMBL" id="SEL61322.1"/>
    </source>
</evidence>
<evidence type="ECO:0000313" key="9">
    <source>
        <dbReference type="Proteomes" id="UP000182719"/>
    </source>
</evidence>
<comment type="cofactor">
    <cofactor evidence="6">
        <name>[2Fe-2S] cluster</name>
        <dbReference type="ChEBI" id="CHEBI:190135"/>
    </cofactor>
</comment>
<evidence type="ECO:0000256" key="2">
    <source>
        <dbReference type="ARBA" id="ARBA00022714"/>
    </source>
</evidence>
<dbReference type="RefSeq" id="WP_075007155.1">
    <property type="nucleotide sequence ID" value="NZ_FOAP01000007.1"/>
</dbReference>
<keyword evidence="3" id="KW-0479">Metal-binding</keyword>
<dbReference type="EMBL" id="FOAP01000007">
    <property type="protein sequence ID" value="SEL61322.1"/>
    <property type="molecule type" value="Genomic_DNA"/>
</dbReference>
<dbReference type="SUPFAM" id="SSF54292">
    <property type="entry name" value="2Fe-2S ferredoxin-like"/>
    <property type="match status" value="1"/>
</dbReference>
<evidence type="ECO:0000259" key="7">
    <source>
        <dbReference type="PROSITE" id="PS51085"/>
    </source>
</evidence>
<sequence>MPKVHFKSPLQELTVEVRPGTTLLDAAEQGGAQVGHSCGGVCGCSTCHVWIRKGLDTLSEQEDAEMDRLDMGFDVRPYSRLSCQTAVGVEDVLVEITEESLTAFMDENPALRHQLEAEGKWPLKK</sequence>
<protein>
    <submittedName>
        <fullName evidence="8">Ferredoxin, 2Fe-2S</fullName>
    </submittedName>
</protein>
<evidence type="ECO:0000256" key="1">
    <source>
        <dbReference type="ARBA" id="ARBA00010914"/>
    </source>
</evidence>
<dbReference type="Proteomes" id="UP000182719">
    <property type="component" value="Unassembled WGS sequence"/>
</dbReference>
<dbReference type="GO" id="GO:0051537">
    <property type="term" value="F:2 iron, 2 sulfur cluster binding"/>
    <property type="evidence" value="ECO:0007669"/>
    <property type="project" value="UniProtKB-KW"/>
</dbReference>
<dbReference type="Pfam" id="PF00111">
    <property type="entry name" value="Fer2"/>
    <property type="match status" value="1"/>
</dbReference>
<dbReference type="InterPro" id="IPR001041">
    <property type="entry name" value="2Fe-2S_ferredoxin-type"/>
</dbReference>